<dbReference type="SUPFAM" id="SSF47413">
    <property type="entry name" value="lambda repressor-like DNA-binding domains"/>
    <property type="match status" value="1"/>
</dbReference>
<evidence type="ECO:0000256" key="3">
    <source>
        <dbReference type="ARBA" id="ARBA00023125"/>
    </source>
</evidence>
<feature type="region of interest" description="Disordered" evidence="5">
    <location>
        <begin position="327"/>
        <end position="351"/>
    </location>
</feature>
<evidence type="ECO:0000259" key="6">
    <source>
        <dbReference type="PROSITE" id="PS50932"/>
    </source>
</evidence>
<organism evidence="8 9">
    <name type="scientific">Streptomyces griseorubiginosus</name>
    <dbReference type="NCBI Taxonomy" id="67304"/>
    <lineage>
        <taxon>Bacteria</taxon>
        <taxon>Bacillati</taxon>
        <taxon>Actinomycetota</taxon>
        <taxon>Actinomycetes</taxon>
        <taxon>Kitasatosporales</taxon>
        <taxon>Streptomycetaceae</taxon>
        <taxon>Streptomyces</taxon>
    </lineage>
</organism>
<feature type="domain" description="HTH lacI-type" evidence="6">
    <location>
        <begin position="8"/>
        <end position="61"/>
    </location>
</feature>
<keyword evidence="4" id="KW-0804">Transcription</keyword>
<dbReference type="CDD" id="cd01392">
    <property type="entry name" value="HTH_LacI"/>
    <property type="match status" value="1"/>
</dbReference>
<dbReference type="GO" id="GO:0003700">
    <property type="term" value="F:DNA-binding transcription factor activity"/>
    <property type="evidence" value="ECO:0007669"/>
    <property type="project" value="TreeGrafter"/>
</dbReference>
<dbReference type="GeneID" id="91287178"/>
<dbReference type="PROSITE" id="PS50932">
    <property type="entry name" value="HTH_LACI_2"/>
    <property type="match status" value="1"/>
</dbReference>
<dbReference type="PROSITE" id="PS50943">
    <property type="entry name" value="HTH_CROC1"/>
    <property type="match status" value="1"/>
</dbReference>
<name>A0AAI8L6W3_9ACTN</name>
<keyword evidence="1" id="KW-0678">Repressor</keyword>
<keyword evidence="2" id="KW-0805">Transcription regulation</keyword>
<dbReference type="Proteomes" id="UP000265765">
    <property type="component" value="Chromosome"/>
</dbReference>
<dbReference type="RefSeq" id="WP_120054129.1">
    <property type="nucleotide sequence ID" value="NZ_CP032427.1"/>
</dbReference>
<evidence type="ECO:0000256" key="4">
    <source>
        <dbReference type="ARBA" id="ARBA00023163"/>
    </source>
</evidence>
<keyword evidence="3" id="KW-0238">DNA-binding</keyword>
<dbReference type="PANTHER" id="PTHR30146">
    <property type="entry name" value="LACI-RELATED TRANSCRIPTIONAL REPRESSOR"/>
    <property type="match status" value="1"/>
</dbReference>
<dbReference type="AlphaFoldDB" id="A0AAI8L6W3"/>
<dbReference type="Gene3D" id="1.10.260.40">
    <property type="entry name" value="lambda repressor-like DNA-binding domains"/>
    <property type="match status" value="1"/>
</dbReference>
<evidence type="ECO:0000256" key="1">
    <source>
        <dbReference type="ARBA" id="ARBA00022491"/>
    </source>
</evidence>
<dbReference type="InterPro" id="IPR046335">
    <property type="entry name" value="LacI/GalR-like_sensor"/>
</dbReference>
<reference evidence="8 9" key="1">
    <citation type="submission" date="2018-09" db="EMBL/GenBank/DDBJ databases">
        <title>Production of Trimethoprim by Streptomyces sp. 3E-1.</title>
        <authorList>
            <person name="Kang H.J."/>
            <person name="Kim S.B."/>
        </authorList>
    </citation>
    <scope>NUCLEOTIDE SEQUENCE [LARGE SCALE GENOMIC DNA]</scope>
    <source>
        <strain evidence="8 9">3E-1</strain>
    </source>
</reference>
<dbReference type="InterPro" id="IPR028082">
    <property type="entry name" value="Peripla_BP_I"/>
</dbReference>
<dbReference type="InterPro" id="IPR010982">
    <property type="entry name" value="Lambda_DNA-bd_dom_sf"/>
</dbReference>
<feature type="domain" description="HTH cro/C1-type" evidence="7">
    <location>
        <begin position="9"/>
        <end position="41"/>
    </location>
</feature>
<dbReference type="GO" id="GO:0000976">
    <property type="term" value="F:transcription cis-regulatory region binding"/>
    <property type="evidence" value="ECO:0007669"/>
    <property type="project" value="TreeGrafter"/>
</dbReference>
<dbReference type="SUPFAM" id="SSF53822">
    <property type="entry name" value="Periplasmic binding protein-like I"/>
    <property type="match status" value="1"/>
</dbReference>
<dbReference type="EMBL" id="CP032427">
    <property type="protein sequence ID" value="AYC44094.1"/>
    <property type="molecule type" value="Genomic_DNA"/>
</dbReference>
<dbReference type="Gene3D" id="3.40.50.2300">
    <property type="match status" value="2"/>
</dbReference>
<evidence type="ECO:0000313" key="8">
    <source>
        <dbReference type="EMBL" id="AYC44094.1"/>
    </source>
</evidence>
<sequence length="351" mass="37366">MFWGDYVVTMADVAARAGVTKQTVSNVVSGKKVRPETLAKVNKAIAELGYKPNLVARSLRTGSTSTVGLFVPSVANAFYSEVVEEVENLLVGRGYNLLLATTRDDPDYTRVHLENLTARSVDALLVAGDNGVEQQLPMLAAATFPVALFAWEGDPPTTLPVVSIDYQHAGFLAGSHLRELGHRNVAVVADLPAHTPRVEGLRRAFAPDGLDDRKVFACTSDDAAGGFDAACAALEADPELTAIFATHDVLAVGAIEAVVRSGRRVPEDVSVVGFDDIAHVGRIRPALTTVTFPKREMAQQAVELLLRAVDSGRPPTNIVSLLRPTLTVRDSSGPARQDGPAPHDGPARHDS</sequence>
<evidence type="ECO:0000256" key="5">
    <source>
        <dbReference type="SAM" id="MobiDB-lite"/>
    </source>
</evidence>
<dbReference type="Pfam" id="PF00356">
    <property type="entry name" value="LacI"/>
    <property type="match status" value="1"/>
</dbReference>
<dbReference type="InterPro" id="IPR000843">
    <property type="entry name" value="HTH_LacI"/>
</dbReference>
<dbReference type="KEGG" id="sge:DWG14_08402"/>
<dbReference type="CDD" id="cd06267">
    <property type="entry name" value="PBP1_LacI_sugar_binding-like"/>
    <property type="match status" value="1"/>
</dbReference>
<dbReference type="InterPro" id="IPR001387">
    <property type="entry name" value="Cro/C1-type_HTH"/>
</dbReference>
<evidence type="ECO:0000259" key="7">
    <source>
        <dbReference type="PROSITE" id="PS50943"/>
    </source>
</evidence>
<dbReference type="PANTHER" id="PTHR30146:SF148">
    <property type="entry name" value="HTH-TYPE TRANSCRIPTIONAL REPRESSOR PURR-RELATED"/>
    <property type="match status" value="1"/>
</dbReference>
<dbReference type="SMART" id="SM00354">
    <property type="entry name" value="HTH_LACI"/>
    <property type="match status" value="1"/>
</dbReference>
<evidence type="ECO:0000313" key="9">
    <source>
        <dbReference type="Proteomes" id="UP000265765"/>
    </source>
</evidence>
<accession>A0AAI8L6W3</accession>
<gene>
    <name evidence="8" type="primary">ccpA_15</name>
    <name evidence="8" type="ORF">DWG14_08402</name>
</gene>
<proteinExistence type="predicted"/>
<evidence type="ECO:0000256" key="2">
    <source>
        <dbReference type="ARBA" id="ARBA00023015"/>
    </source>
</evidence>
<dbReference type="Pfam" id="PF13377">
    <property type="entry name" value="Peripla_BP_3"/>
    <property type="match status" value="1"/>
</dbReference>
<protein>
    <submittedName>
        <fullName evidence="8">Catabolite control protein A</fullName>
    </submittedName>
</protein>